<dbReference type="eggNOG" id="COG5662">
    <property type="taxonomic scope" value="Bacteria"/>
</dbReference>
<dbReference type="AlphaFoldDB" id="I0K800"/>
<name>I0K800_9BACT</name>
<keyword evidence="1" id="KW-0472">Membrane</keyword>
<dbReference type="HOGENOM" id="CLU_1183618_0_0_10"/>
<keyword evidence="3" id="KW-1185">Reference proteome</keyword>
<protein>
    <submittedName>
        <fullName evidence="2">Uncharacterized protein</fullName>
    </submittedName>
</protein>
<dbReference type="STRING" id="1166018.FAES_2244"/>
<dbReference type="EMBL" id="HE796683">
    <property type="protein sequence ID" value="CCH00253.1"/>
    <property type="molecule type" value="Genomic_DNA"/>
</dbReference>
<evidence type="ECO:0000313" key="2">
    <source>
        <dbReference type="EMBL" id="CCH00253.1"/>
    </source>
</evidence>
<sequence length="234" mass="25657">MNRYAHAYEPADQLTIDDLRAYRAGQLTGAALHRVERLLLENPFYADALDGLDALQQVGANLHTHTRDLHIALEERVEGIAAETATPRRLMPLWVTSAAASILLVVCVALYYFFYVIPNRGHLRAVDAIEPGTVLIDAKALGLTAPDEAPKAAPMPTQPATNVAQVRTRKQPVVRAVPAAERTQLVEATAAKPISVAHNVPDLTIEDTDIMPLPISEADIQRRHAVDTERAFRQ</sequence>
<dbReference type="PATRIC" id="fig|1166018.3.peg.4000"/>
<accession>I0K800</accession>
<dbReference type="Proteomes" id="UP000011058">
    <property type="component" value="Chromosome"/>
</dbReference>
<keyword evidence="1" id="KW-0812">Transmembrane</keyword>
<evidence type="ECO:0000313" key="3">
    <source>
        <dbReference type="Proteomes" id="UP000011058"/>
    </source>
</evidence>
<dbReference type="OrthoDB" id="1112758at2"/>
<evidence type="ECO:0000256" key="1">
    <source>
        <dbReference type="SAM" id="Phobius"/>
    </source>
</evidence>
<feature type="transmembrane region" description="Helical" evidence="1">
    <location>
        <begin position="93"/>
        <end position="114"/>
    </location>
</feature>
<keyword evidence="1" id="KW-1133">Transmembrane helix</keyword>
<reference evidence="2 3" key="1">
    <citation type="journal article" date="2012" name="J. Bacteriol.">
        <title>Genome Sequence of Fibrella aestuarina BUZ 2T, a Filamentous Marine Bacterium.</title>
        <authorList>
            <person name="Filippini M."/>
            <person name="Qi W."/>
            <person name="Blom J."/>
            <person name="Goesmann A."/>
            <person name="Smits T.H."/>
            <person name="Bagheri H.C."/>
        </authorList>
    </citation>
    <scope>NUCLEOTIDE SEQUENCE [LARGE SCALE GENOMIC DNA]</scope>
    <source>
        <strain evidence="3">BUZ 2T</strain>
    </source>
</reference>
<dbReference type="KEGG" id="fae:FAES_2244"/>
<gene>
    <name evidence="2" type="ORF">FAES_2244</name>
</gene>
<proteinExistence type="predicted"/>
<dbReference type="RefSeq" id="WP_015331352.1">
    <property type="nucleotide sequence ID" value="NC_020054.1"/>
</dbReference>
<organism evidence="2 3">
    <name type="scientific">Fibrella aestuarina BUZ 2</name>
    <dbReference type="NCBI Taxonomy" id="1166018"/>
    <lineage>
        <taxon>Bacteria</taxon>
        <taxon>Pseudomonadati</taxon>
        <taxon>Bacteroidota</taxon>
        <taxon>Cytophagia</taxon>
        <taxon>Cytophagales</taxon>
        <taxon>Spirosomataceae</taxon>
        <taxon>Fibrella</taxon>
    </lineage>
</organism>